<name>X0RWZ7_9ZZZZ</name>
<evidence type="ECO:0000256" key="2">
    <source>
        <dbReference type="ARBA" id="ARBA00022670"/>
    </source>
</evidence>
<dbReference type="InterPro" id="IPR051463">
    <property type="entry name" value="Peptidase_U62_metallo"/>
</dbReference>
<evidence type="ECO:0000259" key="7">
    <source>
        <dbReference type="Pfam" id="PF19290"/>
    </source>
</evidence>
<dbReference type="GO" id="GO:0006508">
    <property type="term" value="P:proteolysis"/>
    <property type="evidence" value="ECO:0007669"/>
    <property type="project" value="UniProtKB-KW"/>
</dbReference>
<dbReference type="Pfam" id="PF19289">
    <property type="entry name" value="PmbA_TldD_3rd"/>
    <property type="match status" value="1"/>
</dbReference>
<evidence type="ECO:0000256" key="1">
    <source>
        <dbReference type="ARBA" id="ARBA00005836"/>
    </source>
</evidence>
<evidence type="ECO:0000256" key="4">
    <source>
        <dbReference type="ARBA" id="ARBA00023049"/>
    </source>
</evidence>
<dbReference type="PANTHER" id="PTHR30624:SF4">
    <property type="entry name" value="METALLOPROTEASE TLDD"/>
    <property type="match status" value="1"/>
</dbReference>
<accession>X0RWZ7</accession>
<dbReference type="InterPro" id="IPR045569">
    <property type="entry name" value="Metalloprtase-TldD/E_C"/>
</dbReference>
<dbReference type="Gene3D" id="3.30.2290.10">
    <property type="entry name" value="PmbA/TldD superfamily"/>
    <property type="match status" value="1"/>
</dbReference>
<keyword evidence="2" id="KW-0645">Protease</keyword>
<dbReference type="GO" id="GO:0005829">
    <property type="term" value="C:cytosol"/>
    <property type="evidence" value="ECO:0007669"/>
    <property type="project" value="TreeGrafter"/>
</dbReference>
<evidence type="ECO:0008006" key="9">
    <source>
        <dbReference type="Google" id="ProtNLM"/>
    </source>
</evidence>
<dbReference type="Pfam" id="PF19290">
    <property type="entry name" value="PmbA_TldD_2nd"/>
    <property type="match status" value="1"/>
</dbReference>
<dbReference type="InterPro" id="IPR036059">
    <property type="entry name" value="TldD/PmbA_sf"/>
</dbReference>
<evidence type="ECO:0000313" key="8">
    <source>
        <dbReference type="EMBL" id="GAF68272.1"/>
    </source>
</evidence>
<feature type="non-terminal residue" evidence="8">
    <location>
        <position position="385"/>
    </location>
</feature>
<dbReference type="EMBL" id="BARS01005074">
    <property type="protein sequence ID" value="GAF68272.1"/>
    <property type="molecule type" value="Genomic_DNA"/>
</dbReference>
<gene>
    <name evidence="8" type="ORF">S01H1_09934</name>
</gene>
<evidence type="ECO:0000256" key="3">
    <source>
        <dbReference type="ARBA" id="ARBA00022801"/>
    </source>
</evidence>
<comment type="caution">
    <text evidence="8">The sequence shown here is derived from an EMBL/GenBank/DDBJ whole genome shotgun (WGS) entry which is preliminary data.</text>
</comment>
<feature type="domain" description="Metalloprotease TldD/E central" evidence="7">
    <location>
        <begin position="162"/>
        <end position="269"/>
    </location>
</feature>
<reference evidence="8" key="1">
    <citation type="journal article" date="2014" name="Front. Microbiol.">
        <title>High frequency of phylogenetically diverse reductive dehalogenase-homologous genes in deep subseafloor sedimentary metagenomes.</title>
        <authorList>
            <person name="Kawai M."/>
            <person name="Futagami T."/>
            <person name="Toyoda A."/>
            <person name="Takaki Y."/>
            <person name="Nishi S."/>
            <person name="Hori S."/>
            <person name="Arai W."/>
            <person name="Tsubouchi T."/>
            <person name="Morono Y."/>
            <person name="Uchiyama I."/>
            <person name="Ito T."/>
            <person name="Fujiyama A."/>
            <person name="Inagaki F."/>
            <person name="Takami H."/>
        </authorList>
    </citation>
    <scope>NUCLEOTIDE SEQUENCE</scope>
    <source>
        <strain evidence="8">Expedition CK06-06</strain>
    </source>
</reference>
<keyword evidence="3" id="KW-0378">Hydrolase</keyword>
<dbReference type="InterPro" id="IPR045570">
    <property type="entry name" value="Metalloprtase-TldD/E_cen_dom"/>
</dbReference>
<dbReference type="InterPro" id="IPR002510">
    <property type="entry name" value="Metalloprtase-TldD/E_N"/>
</dbReference>
<evidence type="ECO:0000259" key="6">
    <source>
        <dbReference type="Pfam" id="PF19289"/>
    </source>
</evidence>
<feature type="domain" description="Metalloprotease TldD/E N-terminal" evidence="5">
    <location>
        <begin position="72"/>
        <end position="136"/>
    </location>
</feature>
<dbReference type="SUPFAM" id="SSF111283">
    <property type="entry name" value="Putative modulator of DNA gyrase, PmbA/TldD"/>
    <property type="match status" value="1"/>
</dbReference>
<protein>
    <recommendedName>
        <fullName evidence="9">TldD/PmbA family protein</fullName>
    </recommendedName>
</protein>
<organism evidence="8">
    <name type="scientific">marine sediment metagenome</name>
    <dbReference type="NCBI Taxonomy" id="412755"/>
    <lineage>
        <taxon>unclassified sequences</taxon>
        <taxon>metagenomes</taxon>
        <taxon>ecological metagenomes</taxon>
    </lineage>
</organism>
<dbReference type="AlphaFoldDB" id="X0RWZ7"/>
<keyword evidence="4" id="KW-0482">Metalloprotease</keyword>
<comment type="similarity">
    <text evidence="1">Belongs to the peptidase U62 family.</text>
</comment>
<evidence type="ECO:0000259" key="5">
    <source>
        <dbReference type="Pfam" id="PF01523"/>
    </source>
</evidence>
<dbReference type="PANTHER" id="PTHR30624">
    <property type="entry name" value="UNCHARACTERIZED PROTEIN TLDD AND PMBA"/>
    <property type="match status" value="1"/>
</dbReference>
<feature type="domain" description="Metalloprotease TldD/E C-terminal" evidence="6">
    <location>
        <begin position="277"/>
        <end position="383"/>
    </location>
</feature>
<dbReference type="Pfam" id="PF01523">
    <property type="entry name" value="PmbA_TldD_1st"/>
    <property type="match status" value="1"/>
</dbReference>
<dbReference type="InterPro" id="IPR035068">
    <property type="entry name" value="TldD/PmbA_N"/>
</dbReference>
<dbReference type="GO" id="GO:0008237">
    <property type="term" value="F:metallopeptidase activity"/>
    <property type="evidence" value="ECO:0007669"/>
    <property type="project" value="UniProtKB-KW"/>
</dbReference>
<sequence>MKFRGYFVEDIPRRKFLQMSLKGGIALAATPALMTELLSYKGSEKAGAKLALDPQILKKTIKHALEKGGEFAEVYVENRISRSILMEESKFKSGVFALSQGAGVRVISGDKTGYAYTDDITEEKLMNAAEDASFIARGTKATGPVDLKKVKRKSFITVKLPLEGVADEKRLEVMKRANQAALDYDPKIKMASISYYDETRGRTVANSEGLLVSDELPLLFFIVQTLGVGKDTRHMGRERLSRHSGFEMFDEVSPEEVAQTCARESIAMLEAKDAPAGIMDVVMQNGWGGVLIHEAVGHPLEGDGIARKTGVFTGKMGKKVASDVFTMVDDGTLPNFRGTTNFDDEGTQMKRNVLIKDGVLVKYMTDILSAKQLKMERTGNGRRES</sequence>
<proteinExistence type="inferred from homology"/>